<evidence type="ECO:0000259" key="6">
    <source>
        <dbReference type="Pfam" id="PF02631"/>
    </source>
</evidence>
<name>A0ABY3SMZ2_9BACL</name>
<evidence type="ECO:0000256" key="1">
    <source>
        <dbReference type="ARBA" id="ARBA00004496"/>
    </source>
</evidence>
<dbReference type="EMBL" id="CP090978">
    <property type="protein sequence ID" value="UJF35408.1"/>
    <property type="molecule type" value="Genomic_DNA"/>
</dbReference>
<evidence type="ECO:0000313" key="9">
    <source>
        <dbReference type="EMBL" id="UJF35408.1"/>
    </source>
</evidence>
<gene>
    <name evidence="5" type="primary">recX</name>
    <name evidence="9" type="ORF">L0M14_10060</name>
</gene>
<dbReference type="Pfam" id="PF21981">
    <property type="entry name" value="RecX_HTH3"/>
    <property type="match status" value="1"/>
</dbReference>
<comment type="function">
    <text evidence="5">Modulates RecA activity.</text>
</comment>
<proteinExistence type="inferred from homology"/>
<evidence type="ECO:0000256" key="4">
    <source>
        <dbReference type="ARBA" id="ARBA00022490"/>
    </source>
</evidence>
<evidence type="ECO:0000256" key="5">
    <source>
        <dbReference type="HAMAP-Rule" id="MF_01114"/>
    </source>
</evidence>
<dbReference type="PANTHER" id="PTHR33602:SF1">
    <property type="entry name" value="REGULATORY PROTEIN RECX FAMILY PROTEIN"/>
    <property type="match status" value="1"/>
</dbReference>
<dbReference type="InterPro" id="IPR003783">
    <property type="entry name" value="Regulatory_RecX"/>
</dbReference>
<dbReference type="HAMAP" id="MF_01114">
    <property type="entry name" value="RecX"/>
    <property type="match status" value="1"/>
</dbReference>
<dbReference type="RefSeq" id="WP_235121975.1">
    <property type="nucleotide sequence ID" value="NZ_CP090978.1"/>
</dbReference>
<evidence type="ECO:0000313" key="10">
    <source>
        <dbReference type="Proteomes" id="UP001649230"/>
    </source>
</evidence>
<dbReference type="Pfam" id="PF21982">
    <property type="entry name" value="RecX_HTH1"/>
    <property type="match status" value="1"/>
</dbReference>
<feature type="domain" description="RecX first three-helical" evidence="8">
    <location>
        <begin position="69"/>
        <end position="108"/>
    </location>
</feature>
<organism evidence="9 10">
    <name type="scientific">Paenibacillus hexagrammi</name>
    <dbReference type="NCBI Taxonomy" id="2908839"/>
    <lineage>
        <taxon>Bacteria</taxon>
        <taxon>Bacillati</taxon>
        <taxon>Bacillota</taxon>
        <taxon>Bacilli</taxon>
        <taxon>Bacillales</taxon>
        <taxon>Paenibacillaceae</taxon>
        <taxon>Paenibacillus</taxon>
    </lineage>
</organism>
<dbReference type="Gene3D" id="1.10.10.10">
    <property type="entry name" value="Winged helix-like DNA-binding domain superfamily/Winged helix DNA-binding domain"/>
    <property type="match status" value="3"/>
</dbReference>
<keyword evidence="10" id="KW-1185">Reference proteome</keyword>
<dbReference type="InterPro" id="IPR053925">
    <property type="entry name" value="RecX_HTH_3rd"/>
</dbReference>
<keyword evidence="4 5" id="KW-0963">Cytoplasm</keyword>
<dbReference type="PANTHER" id="PTHR33602">
    <property type="entry name" value="REGULATORY PROTEIN RECX FAMILY PROTEIN"/>
    <property type="match status" value="1"/>
</dbReference>
<sequence length="228" mass="26951">MYKDEHQEFIITSIEKQKRSKSRYNIFVNDEYAFSVHEDIMIKHRLMKGEIIHPEHTQTILEDEERNKAYLKALGMIGRRPHSAVEIKRKLKESGFEEVIITWACERLQEQNYVNDEQFAKMWSEHRIYSQKKGRNWVKQELQQKGVQKEIVQEAIQAIDPEEEYHGAYKLGHNKWKLTSGSLLDKKRKTAAFLLRRGYTHSIVNKVLSEVGGNVEDNDGFEVWEDES</sequence>
<evidence type="ECO:0000259" key="8">
    <source>
        <dbReference type="Pfam" id="PF21982"/>
    </source>
</evidence>
<protein>
    <recommendedName>
        <fullName evidence="3 5">Regulatory protein RecX</fullName>
    </recommendedName>
</protein>
<comment type="subcellular location">
    <subcellularLocation>
        <location evidence="1 5">Cytoplasm</location>
    </subcellularLocation>
</comment>
<evidence type="ECO:0000256" key="2">
    <source>
        <dbReference type="ARBA" id="ARBA00009695"/>
    </source>
</evidence>
<evidence type="ECO:0000259" key="7">
    <source>
        <dbReference type="Pfam" id="PF21981"/>
    </source>
</evidence>
<dbReference type="InterPro" id="IPR053926">
    <property type="entry name" value="RecX_HTH_1st"/>
</dbReference>
<accession>A0ABY3SMZ2</accession>
<dbReference type="Proteomes" id="UP001649230">
    <property type="component" value="Chromosome"/>
</dbReference>
<dbReference type="InterPro" id="IPR053924">
    <property type="entry name" value="RecX_HTH_2nd"/>
</dbReference>
<feature type="domain" description="RecX third three-helical" evidence="7">
    <location>
        <begin position="162"/>
        <end position="208"/>
    </location>
</feature>
<dbReference type="InterPro" id="IPR036388">
    <property type="entry name" value="WH-like_DNA-bd_sf"/>
</dbReference>
<reference evidence="9 10" key="1">
    <citation type="journal article" date="2024" name="Int. J. Syst. Evol. Microbiol.">
        <title>Paenibacillus hexagrammi sp. nov., a novel bacterium isolated from the gut content of Hexagrammos agrammus.</title>
        <authorList>
            <person name="Jung H.K."/>
            <person name="Kim D.G."/>
            <person name="Zin H."/>
            <person name="Park J."/>
            <person name="Jung H."/>
            <person name="Kim Y.O."/>
            <person name="Kong H.J."/>
            <person name="Kim J.W."/>
            <person name="Kim Y.S."/>
        </authorList>
    </citation>
    <scope>NUCLEOTIDE SEQUENCE [LARGE SCALE GENOMIC DNA]</scope>
    <source>
        <strain evidence="9 10">YPD9-1</strain>
    </source>
</reference>
<comment type="similarity">
    <text evidence="2 5">Belongs to the RecX family.</text>
</comment>
<evidence type="ECO:0000256" key="3">
    <source>
        <dbReference type="ARBA" id="ARBA00018111"/>
    </source>
</evidence>
<dbReference type="Pfam" id="PF02631">
    <property type="entry name" value="RecX_HTH2"/>
    <property type="match status" value="1"/>
</dbReference>
<feature type="domain" description="RecX second three-helical" evidence="6">
    <location>
        <begin position="115"/>
        <end position="156"/>
    </location>
</feature>